<dbReference type="Proteomes" id="UP000011682">
    <property type="component" value="Unassembled WGS sequence"/>
</dbReference>
<evidence type="ECO:0000313" key="1">
    <source>
        <dbReference type="EMBL" id="EPX58046.1"/>
    </source>
</evidence>
<gene>
    <name evidence="1" type="ORF">D187_004335</name>
</gene>
<reference evidence="1" key="1">
    <citation type="submission" date="2013-05" db="EMBL/GenBank/DDBJ databases">
        <title>Genome assembly of Cystobacter fuscus DSM 2262.</title>
        <authorList>
            <person name="Sharma G."/>
            <person name="Khatri I."/>
            <person name="Kaur C."/>
            <person name="Mayilraj S."/>
            <person name="Subramanian S."/>
        </authorList>
    </citation>
    <scope>NUCLEOTIDE SEQUENCE [LARGE SCALE GENOMIC DNA]</scope>
    <source>
        <strain evidence="1">DSM 2262</strain>
    </source>
</reference>
<dbReference type="EMBL" id="ANAH02000027">
    <property type="protein sequence ID" value="EPX58046.1"/>
    <property type="molecule type" value="Genomic_DNA"/>
</dbReference>
<evidence type="ECO:0000313" key="2">
    <source>
        <dbReference type="Proteomes" id="UP000011682"/>
    </source>
</evidence>
<organism evidence="1 2">
    <name type="scientific">Cystobacter fuscus (strain ATCC 25194 / DSM 2262 / NBRC 100088 / M29)</name>
    <dbReference type="NCBI Taxonomy" id="1242864"/>
    <lineage>
        <taxon>Bacteria</taxon>
        <taxon>Pseudomonadati</taxon>
        <taxon>Myxococcota</taxon>
        <taxon>Myxococcia</taxon>
        <taxon>Myxococcales</taxon>
        <taxon>Cystobacterineae</taxon>
        <taxon>Archangiaceae</taxon>
        <taxon>Cystobacter</taxon>
    </lineage>
</organism>
<comment type="caution">
    <text evidence="1">The sequence shown here is derived from an EMBL/GenBank/DDBJ whole genome shotgun (WGS) entry which is preliminary data.</text>
</comment>
<dbReference type="AlphaFoldDB" id="S9P4F2"/>
<proteinExistence type="predicted"/>
<name>S9P4F2_CYSF2</name>
<sequence length="149" mass="17012">MLPDDWQEASSPDEMLSRLGDRFGPRAHLLLGLACCCRIEYLLTDKPLKKVLRRLKQAAQEPGPLDEKRQRDMHNTVCSVFSERFSRLPSPDRRAELYAVYTLMSATSGQYTSHLFGNFRAALEHAEGLTLQQVLPMECAFIKQIMRAL</sequence>
<accession>S9P4F2</accession>
<protein>
    <submittedName>
        <fullName evidence="1">Uncharacterized protein</fullName>
    </submittedName>
</protein>
<dbReference type="RefSeq" id="WP_002629254.1">
    <property type="nucleotide sequence ID" value="NZ_ANAH02000027.1"/>
</dbReference>
<keyword evidence="2" id="KW-1185">Reference proteome</keyword>